<dbReference type="InterPro" id="IPR021136">
    <property type="entry name" value="Flagellar_hook_control-like_C"/>
</dbReference>
<accession>A0A4R6TZJ2</accession>
<evidence type="ECO:0000313" key="3">
    <source>
        <dbReference type="Proteomes" id="UP000294575"/>
    </source>
</evidence>
<feature type="domain" description="Flagellar hook-length control protein-like C-terminal" evidence="1">
    <location>
        <begin position="417"/>
        <end position="494"/>
    </location>
</feature>
<evidence type="ECO:0000313" key="2">
    <source>
        <dbReference type="EMBL" id="TDQ39400.1"/>
    </source>
</evidence>
<dbReference type="InterPro" id="IPR038610">
    <property type="entry name" value="FliK-like_C_sf"/>
</dbReference>
<comment type="caution">
    <text evidence="2">The sequence shown here is derived from an EMBL/GenBank/DDBJ whole genome shotgun (WGS) entry which is preliminary data.</text>
</comment>
<proteinExistence type="predicted"/>
<gene>
    <name evidence="2" type="ORF">DFQ45_10291</name>
</gene>
<reference evidence="2 3" key="1">
    <citation type="submission" date="2019-03" db="EMBL/GenBank/DDBJ databases">
        <title>Genomic Encyclopedia of Type Strains, Phase IV (KMG-IV): sequencing the most valuable type-strain genomes for metagenomic binning, comparative biology and taxonomic classification.</title>
        <authorList>
            <person name="Goeker M."/>
        </authorList>
    </citation>
    <scope>NUCLEOTIDE SEQUENCE [LARGE SCALE GENOMIC DNA]</scope>
    <source>
        <strain evidence="2 3">DSM 28679</strain>
    </source>
</reference>
<dbReference type="EMBL" id="SNYK01000002">
    <property type="protein sequence ID" value="TDQ39400.1"/>
    <property type="molecule type" value="Genomic_DNA"/>
</dbReference>
<dbReference type="Pfam" id="PF02120">
    <property type="entry name" value="Flg_hook"/>
    <property type="match status" value="1"/>
</dbReference>
<keyword evidence="2" id="KW-0282">Flagellum</keyword>
<keyword evidence="3" id="KW-1185">Reference proteome</keyword>
<keyword evidence="2" id="KW-0966">Cell projection</keyword>
<dbReference type="AlphaFoldDB" id="A0A4R6TZJ2"/>
<protein>
    <submittedName>
        <fullName evidence="2">Flagellar hook-length control protein FliK</fullName>
    </submittedName>
</protein>
<dbReference type="Gene3D" id="3.30.750.140">
    <property type="match status" value="1"/>
</dbReference>
<organism evidence="2 3">
    <name type="scientific">Thiopseudomonas denitrificans</name>
    <dbReference type="NCBI Taxonomy" id="1501432"/>
    <lineage>
        <taxon>Bacteria</taxon>
        <taxon>Pseudomonadati</taxon>
        <taxon>Pseudomonadota</taxon>
        <taxon>Gammaproteobacteria</taxon>
        <taxon>Pseudomonadales</taxon>
        <taxon>Pseudomonadaceae</taxon>
        <taxon>Thiopseudomonas</taxon>
    </lineage>
</organism>
<sequence>MPSEIPASRPAATVAPVSRSPAAELANTLRMLDALPQNIVAGQQLQAQVIAVREAAQLFSMLLKLQMPDGRQASIQAQTSQPLTSGQMLTLTALGGPSFSFSPGGGQAAPPLTSFDPAQFPPGSLIQARVLHVEPQAQGNFRITLTLNSGNQSGQHFTVESPKALAINSLVSAQVNGRFELNLIPARQNFQQLAIQQELGSQFARQGSPAQVLHQLLQLGSGGLPGVSGDGQKVIQQLLASMPELGSKLTGAQLAELVKNSGIQMESRLHGEQAAQQDLKANLLRLIGQLLPQQAQANPLTAGAQAALTSQALPQLLRELGGPAASIREQALRFPVTSRILEKLDNPNDLGSLLRLAAAAISRLQTHQLSSLAQTYTTPDGTQVTTWQTEVPMRDQSQVVPLQVKFQQEQHNPADEREQRPPVWRLELSFELEPLGALHAQVNLQENALSSRLWAEQENTAELVKKELHVLRDKLLAAGLDIRELDCEQGMPPAAPKALIEQRWIDDLA</sequence>
<evidence type="ECO:0000259" key="1">
    <source>
        <dbReference type="Pfam" id="PF02120"/>
    </source>
</evidence>
<dbReference type="Proteomes" id="UP000294575">
    <property type="component" value="Unassembled WGS sequence"/>
</dbReference>
<name>A0A4R6TZJ2_9GAMM</name>
<keyword evidence="2" id="KW-0969">Cilium</keyword>